<gene>
    <name evidence="2" type="ORF">NTJ_08765</name>
</gene>
<accession>A0ABN7AYL4</accession>
<evidence type="ECO:0000313" key="2">
    <source>
        <dbReference type="EMBL" id="BES95956.1"/>
    </source>
</evidence>
<protein>
    <recommendedName>
        <fullName evidence="4">CTNNB1 binding N-teminal domain-containing protein</fullName>
    </recommendedName>
</protein>
<evidence type="ECO:0000313" key="3">
    <source>
        <dbReference type="Proteomes" id="UP001307889"/>
    </source>
</evidence>
<feature type="compositionally biased region" description="Basic and acidic residues" evidence="1">
    <location>
        <begin position="11"/>
        <end position="26"/>
    </location>
</feature>
<keyword evidence="3" id="KW-1185">Reference proteome</keyword>
<dbReference type="Proteomes" id="UP001307889">
    <property type="component" value="Chromosome 6"/>
</dbReference>
<proteinExistence type="predicted"/>
<evidence type="ECO:0000256" key="1">
    <source>
        <dbReference type="SAM" id="MobiDB-lite"/>
    </source>
</evidence>
<organism evidence="2 3">
    <name type="scientific">Nesidiocoris tenuis</name>
    <dbReference type="NCBI Taxonomy" id="355587"/>
    <lineage>
        <taxon>Eukaryota</taxon>
        <taxon>Metazoa</taxon>
        <taxon>Ecdysozoa</taxon>
        <taxon>Arthropoda</taxon>
        <taxon>Hexapoda</taxon>
        <taxon>Insecta</taxon>
        <taxon>Pterygota</taxon>
        <taxon>Neoptera</taxon>
        <taxon>Paraneoptera</taxon>
        <taxon>Hemiptera</taxon>
        <taxon>Heteroptera</taxon>
        <taxon>Panheteroptera</taxon>
        <taxon>Cimicomorpha</taxon>
        <taxon>Miridae</taxon>
        <taxon>Dicyphina</taxon>
        <taxon>Nesidiocoris</taxon>
    </lineage>
</organism>
<evidence type="ECO:0008006" key="4">
    <source>
        <dbReference type="Google" id="ProtNLM"/>
    </source>
</evidence>
<feature type="region of interest" description="Disordered" evidence="1">
    <location>
        <begin position="1"/>
        <end position="74"/>
    </location>
</feature>
<feature type="compositionally biased region" description="Acidic residues" evidence="1">
    <location>
        <begin position="1"/>
        <end position="10"/>
    </location>
</feature>
<sequence>MVEEIGDTEEGEKMNEVIECGGDRSQELPPASEGGATPGHGRGREESLELRQISPRSQHQRPVLSLREGYSTSG</sequence>
<reference evidence="2 3" key="1">
    <citation type="submission" date="2023-09" db="EMBL/GenBank/DDBJ databases">
        <title>Nesidiocoris tenuis whole genome shotgun sequence.</title>
        <authorList>
            <person name="Shibata T."/>
            <person name="Shimoda M."/>
            <person name="Kobayashi T."/>
            <person name="Uehara T."/>
        </authorList>
    </citation>
    <scope>NUCLEOTIDE SEQUENCE [LARGE SCALE GENOMIC DNA]</scope>
    <source>
        <strain evidence="2 3">Japan</strain>
    </source>
</reference>
<name>A0ABN7AYL4_9HEMI</name>
<dbReference type="EMBL" id="AP028914">
    <property type="protein sequence ID" value="BES95956.1"/>
    <property type="molecule type" value="Genomic_DNA"/>
</dbReference>